<dbReference type="EMBL" id="AAMO01000001">
    <property type="protein sequence ID" value="EAQ04956.1"/>
    <property type="molecule type" value="Genomic_DNA"/>
</dbReference>
<sequence length="233" mass="26559">MEKISEAKAARLLEDENYVSDLQLYQESFDKAKDILEETNGWPERKFTPEDWKAVEDFHDSFRNAVIAHMGSQHETYWIDVRYDSPVMAMRVRPFAVYRVLPTLQSTIGNILVIIRMIGMTTVTFSIEAAIVGQQVGEVIKKIVDGYVAIEDPNERKIFEAILKLRSELVVVNYDALHSEDYKNAYGKIDPNADRITEHVAENLSATDAKAALDSLLNKGVVKKSKHGYRFVF</sequence>
<dbReference type="AlphaFoldDB" id="A3TTH9"/>
<protein>
    <submittedName>
        <fullName evidence="1">Uncharacterized protein</fullName>
    </submittedName>
</protein>
<dbReference type="Proteomes" id="UP000004318">
    <property type="component" value="Unassembled WGS sequence"/>
</dbReference>
<keyword evidence="2" id="KW-1185">Reference proteome</keyword>
<dbReference type="RefSeq" id="WP_009805573.1">
    <property type="nucleotide sequence ID" value="NZ_CH724131.1"/>
</dbReference>
<evidence type="ECO:0000313" key="1">
    <source>
        <dbReference type="EMBL" id="EAQ04956.1"/>
    </source>
</evidence>
<organism evidence="1 2">
    <name type="scientific">Pseudooceanicola batsensis (strain ATCC BAA-863 / DSM 15984 / KCTC 12145 / HTCC2597)</name>
    <name type="common">Oceanicola batsensis</name>
    <dbReference type="NCBI Taxonomy" id="252305"/>
    <lineage>
        <taxon>Bacteria</taxon>
        <taxon>Pseudomonadati</taxon>
        <taxon>Pseudomonadota</taxon>
        <taxon>Alphaproteobacteria</taxon>
        <taxon>Rhodobacterales</taxon>
        <taxon>Paracoccaceae</taxon>
        <taxon>Pseudooceanicola</taxon>
    </lineage>
</organism>
<comment type="caution">
    <text evidence="1">The sequence shown here is derived from an EMBL/GenBank/DDBJ whole genome shotgun (WGS) entry which is preliminary data.</text>
</comment>
<reference evidence="1 2" key="1">
    <citation type="journal article" date="2010" name="J. Bacteriol.">
        <title>Genome sequences of Oceanicola granulosus HTCC2516(T) and Oceanicola batsensis HTCC2597(TDelta).</title>
        <authorList>
            <person name="Thrash J.C."/>
            <person name="Cho J.C."/>
            <person name="Vergin K.L."/>
            <person name="Giovannoni S.J."/>
        </authorList>
    </citation>
    <scope>NUCLEOTIDE SEQUENCE [LARGE SCALE GENOMIC DNA]</scope>
    <source>
        <strain evidence="2">ATCC BAA-863 / DSM 15984 / KCTC 12145 / HTCC2597</strain>
    </source>
</reference>
<gene>
    <name evidence="1" type="ORF">OB2597_06720</name>
</gene>
<proteinExistence type="predicted"/>
<dbReference type="eggNOG" id="ENOG502ZK2H">
    <property type="taxonomic scope" value="Bacteria"/>
</dbReference>
<evidence type="ECO:0000313" key="2">
    <source>
        <dbReference type="Proteomes" id="UP000004318"/>
    </source>
</evidence>
<dbReference type="HOGENOM" id="CLU_1188969_0_0_5"/>
<accession>A3TTH9</accession>
<name>A3TTH9_PSEBH</name>